<keyword evidence="4" id="KW-0808">Transferase</keyword>
<reference evidence="4" key="2">
    <citation type="submission" date="2022-01" db="EMBL/GenBank/DDBJ databases">
        <authorList>
            <person name="Yamashiro T."/>
            <person name="Shiraishi A."/>
            <person name="Satake H."/>
            <person name="Nakayama K."/>
        </authorList>
    </citation>
    <scope>NUCLEOTIDE SEQUENCE</scope>
</reference>
<protein>
    <submittedName>
        <fullName evidence="4">Reverse transcriptase domain-containing protein</fullName>
    </submittedName>
</protein>
<gene>
    <name evidence="4" type="ORF">Tco_0771676</name>
</gene>
<reference evidence="4" key="1">
    <citation type="journal article" date="2022" name="Int. J. Mol. Sci.">
        <title>Draft Genome of Tanacetum Coccineum: Genomic Comparison of Closely Related Tanacetum-Family Plants.</title>
        <authorList>
            <person name="Yamashiro T."/>
            <person name="Shiraishi A."/>
            <person name="Nakayama K."/>
            <person name="Satake H."/>
        </authorList>
    </citation>
    <scope>NUCLEOTIDE SEQUENCE</scope>
</reference>
<proteinExistence type="predicted"/>
<dbReference type="InterPro" id="IPR041577">
    <property type="entry name" value="RT_RNaseH_2"/>
</dbReference>
<name>A0ABQ4ZG09_9ASTR</name>
<feature type="domain" description="Reverse transcriptase/retrotransposon-derived protein RNase H-like" evidence="2">
    <location>
        <begin position="114"/>
        <end position="207"/>
    </location>
</feature>
<keyword evidence="4" id="KW-0695">RNA-directed DNA polymerase</keyword>
<dbReference type="PANTHER" id="PTHR37984:SF5">
    <property type="entry name" value="PROTEIN NYNRIN-LIKE"/>
    <property type="match status" value="1"/>
</dbReference>
<dbReference type="InterPro" id="IPR041588">
    <property type="entry name" value="Integrase_H2C2"/>
</dbReference>
<evidence type="ECO:0000313" key="4">
    <source>
        <dbReference type="EMBL" id="GJS89040.1"/>
    </source>
</evidence>
<keyword evidence="5" id="KW-1185">Reference proteome</keyword>
<dbReference type="PANTHER" id="PTHR37984">
    <property type="entry name" value="PROTEIN CBG26694"/>
    <property type="match status" value="1"/>
</dbReference>
<dbReference type="Gene3D" id="1.10.340.70">
    <property type="match status" value="1"/>
</dbReference>
<accession>A0ABQ4ZG09</accession>
<sequence>MKELSDQLQELSDKGFIRPSSSPWGALVLFVKKKDGSFRMCIDYRELNKLTMKKTNQQEHEEHLKLILELLKKEESYAKFSKCLAGYYRRFIEGFSKIAKSMTKLIQKSVKFDWGDKEEGTFQLLKQKSCSALILALPEGTKDFIVYCDAWHKGLGVVLIQREKVIAYASRQLKIHEKNYKTHDLELGAVVFTLKIWRHYLKAENFKTEDVEGMIKKLEPRADGTLCLENRSVLPCFGDLKALIMHESHKSKYSIHLSSDKMYQDLKKLHWWPNMKANIATYVSKYLTCSKVKAEHKNHLVCWYNLRYLNGNERKSLWILSRSYQRRQVVTIPFG</sequence>
<dbReference type="InterPro" id="IPR043502">
    <property type="entry name" value="DNA/RNA_pol_sf"/>
</dbReference>
<dbReference type="EMBL" id="BQNB010011320">
    <property type="protein sequence ID" value="GJS89040.1"/>
    <property type="molecule type" value="Genomic_DNA"/>
</dbReference>
<comment type="caution">
    <text evidence="4">The sequence shown here is derived from an EMBL/GenBank/DDBJ whole genome shotgun (WGS) entry which is preliminary data.</text>
</comment>
<dbReference type="GO" id="GO:0003964">
    <property type="term" value="F:RNA-directed DNA polymerase activity"/>
    <property type="evidence" value="ECO:0007669"/>
    <property type="project" value="UniProtKB-KW"/>
</dbReference>
<organism evidence="4 5">
    <name type="scientific">Tanacetum coccineum</name>
    <dbReference type="NCBI Taxonomy" id="301880"/>
    <lineage>
        <taxon>Eukaryota</taxon>
        <taxon>Viridiplantae</taxon>
        <taxon>Streptophyta</taxon>
        <taxon>Embryophyta</taxon>
        <taxon>Tracheophyta</taxon>
        <taxon>Spermatophyta</taxon>
        <taxon>Magnoliopsida</taxon>
        <taxon>eudicotyledons</taxon>
        <taxon>Gunneridae</taxon>
        <taxon>Pentapetalae</taxon>
        <taxon>asterids</taxon>
        <taxon>campanulids</taxon>
        <taxon>Asterales</taxon>
        <taxon>Asteraceae</taxon>
        <taxon>Asteroideae</taxon>
        <taxon>Anthemideae</taxon>
        <taxon>Anthemidinae</taxon>
        <taxon>Tanacetum</taxon>
    </lineage>
</organism>
<dbReference type="InterPro" id="IPR043128">
    <property type="entry name" value="Rev_trsase/Diguanyl_cyclase"/>
</dbReference>
<evidence type="ECO:0000259" key="3">
    <source>
        <dbReference type="Pfam" id="PF17921"/>
    </source>
</evidence>
<keyword evidence="4" id="KW-0548">Nucleotidyltransferase</keyword>
<evidence type="ECO:0000259" key="2">
    <source>
        <dbReference type="Pfam" id="PF17919"/>
    </source>
</evidence>
<dbReference type="InterPro" id="IPR050951">
    <property type="entry name" value="Retrovirus_Pol_polyprotein"/>
</dbReference>
<feature type="domain" description="Integrase zinc-binding" evidence="3">
    <location>
        <begin position="240"/>
        <end position="294"/>
    </location>
</feature>
<dbReference type="Pfam" id="PF17919">
    <property type="entry name" value="RT_RNaseH_2"/>
    <property type="match status" value="1"/>
</dbReference>
<keyword evidence="1" id="KW-0511">Multifunctional enzyme</keyword>
<dbReference type="Proteomes" id="UP001151760">
    <property type="component" value="Unassembled WGS sequence"/>
</dbReference>
<dbReference type="Gene3D" id="3.10.10.10">
    <property type="entry name" value="HIV Type 1 Reverse Transcriptase, subunit A, domain 1"/>
    <property type="match status" value="1"/>
</dbReference>
<dbReference type="Pfam" id="PF17921">
    <property type="entry name" value="Integrase_H2C2"/>
    <property type="match status" value="1"/>
</dbReference>
<dbReference type="SUPFAM" id="SSF56672">
    <property type="entry name" value="DNA/RNA polymerases"/>
    <property type="match status" value="1"/>
</dbReference>
<evidence type="ECO:0000256" key="1">
    <source>
        <dbReference type="ARBA" id="ARBA00023268"/>
    </source>
</evidence>
<dbReference type="Gene3D" id="3.30.70.270">
    <property type="match status" value="1"/>
</dbReference>
<evidence type="ECO:0000313" key="5">
    <source>
        <dbReference type="Proteomes" id="UP001151760"/>
    </source>
</evidence>